<dbReference type="AlphaFoldDB" id="A0A8J3YPZ7"/>
<accession>A0A8J3YPZ7</accession>
<reference evidence="1" key="1">
    <citation type="submission" date="2021-01" db="EMBL/GenBank/DDBJ databases">
        <title>Whole genome shotgun sequence of Virgisporangium aliadipatigenens NBRC 105644.</title>
        <authorList>
            <person name="Komaki H."/>
            <person name="Tamura T."/>
        </authorList>
    </citation>
    <scope>NUCLEOTIDE SEQUENCE</scope>
    <source>
        <strain evidence="1">NBRC 105644</strain>
    </source>
</reference>
<comment type="caution">
    <text evidence="1">The sequence shown here is derived from an EMBL/GenBank/DDBJ whole genome shotgun (WGS) entry which is preliminary data.</text>
</comment>
<organism evidence="1 2">
    <name type="scientific">Virgisporangium aliadipatigenens</name>
    <dbReference type="NCBI Taxonomy" id="741659"/>
    <lineage>
        <taxon>Bacteria</taxon>
        <taxon>Bacillati</taxon>
        <taxon>Actinomycetota</taxon>
        <taxon>Actinomycetes</taxon>
        <taxon>Micromonosporales</taxon>
        <taxon>Micromonosporaceae</taxon>
        <taxon>Virgisporangium</taxon>
    </lineage>
</organism>
<dbReference type="EMBL" id="BOPF01000021">
    <property type="protein sequence ID" value="GIJ48452.1"/>
    <property type="molecule type" value="Genomic_DNA"/>
</dbReference>
<evidence type="ECO:0000313" key="1">
    <source>
        <dbReference type="EMBL" id="GIJ48452.1"/>
    </source>
</evidence>
<evidence type="ECO:0000313" key="2">
    <source>
        <dbReference type="Proteomes" id="UP000619260"/>
    </source>
</evidence>
<protein>
    <recommendedName>
        <fullName evidence="3">LigA protein</fullName>
    </recommendedName>
</protein>
<evidence type="ECO:0008006" key="3">
    <source>
        <dbReference type="Google" id="ProtNLM"/>
    </source>
</evidence>
<dbReference type="RefSeq" id="WP_203901944.1">
    <property type="nucleotide sequence ID" value="NZ_BOPF01000021.1"/>
</dbReference>
<name>A0A8J3YPZ7_9ACTN</name>
<dbReference type="Proteomes" id="UP000619260">
    <property type="component" value="Unassembled WGS sequence"/>
</dbReference>
<sequence length="410" mass="44583">MTLPEAGAVSTTDDASLTVTFDGVVHPAVSVARGAAYELFGADPGPGWLRNPRPGARWPFRRFVPAAEADLISGTPDAAEDAPLYAPVSRRLSWDALHALSQRPADVDSATIHAVRRTATVRRGTRMALVLPATALADYLHGALPGGFCYRESDIAHLRTPAELSVLGGDGTEVGVSFVLHWRATDGADFEVPVGPRFAGLVAMPTGSRVGPPVIGTGFAPSSHHLIPEFVTRDFADLPVPARASLVAYTPDGSEVQLYSYLAEQASWVRMCGPRWRPLLELAGVNPEQEYFHVAPPLTRLVGRYRGDIFDAIADPPEEFRVAAKNRAARWAVETLARRRYEVTWQGAATTVVRAEERWLRLRLCAPDPDNVARLGAQCVARGLYETWVPRGHVAELHEVDLEYPPPRAA</sequence>
<keyword evidence="2" id="KW-1185">Reference proteome</keyword>
<gene>
    <name evidence="1" type="ORF">Val02_53380</name>
</gene>
<proteinExistence type="predicted"/>